<reference evidence="2 3" key="1">
    <citation type="submission" date="2014-04" db="EMBL/GenBank/DDBJ databases">
        <title>Marinobacterium kochiensis sp. nov., isolated from sediment sample collected from Kochi backwaters in Kerala, India.</title>
        <authorList>
            <person name="Singh A."/>
            <person name="Pinnaka A.K."/>
        </authorList>
    </citation>
    <scope>NUCLEOTIDE SEQUENCE [LARGE SCALE GENOMIC DNA]</scope>
    <source>
        <strain evidence="2 3">AK27</strain>
    </source>
</reference>
<sequence>MSALSQLLQQYYSEADERMSDLPFYNALLSVEMAAWHCLDADLEAGVLITPWCLNLLWRPADPDSLPEKGSECVLTLASGEYSGVVAEAEGLGRFASASLLSDTSSLASQEQARLLAHEIADLLFLPSLSAASEEVPENPARRAMFRRMMGAGQ</sequence>
<evidence type="ECO:0000313" key="3">
    <source>
        <dbReference type="Proteomes" id="UP000028252"/>
    </source>
</evidence>
<gene>
    <name evidence="2" type="ORF">ADIMK_0195</name>
</gene>
<dbReference type="Gene3D" id="3.30.1460.40">
    <property type="entry name" value="[NiFe]-hydrogenase assembly chaperone, HybE"/>
    <property type="match status" value="1"/>
</dbReference>
<protein>
    <submittedName>
        <fullName evidence="2">Hydrogenase maturation factor HoxT/HybE</fullName>
    </submittedName>
</protein>
<keyword evidence="3" id="KW-1185">Reference proteome</keyword>
<dbReference type="AlphaFoldDB" id="A0A081G4G8"/>
<dbReference type="Proteomes" id="UP000028252">
    <property type="component" value="Unassembled WGS sequence"/>
</dbReference>
<dbReference type="Pfam" id="PF11939">
    <property type="entry name" value="NiFe-hyd_HybE"/>
    <property type="match status" value="1"/>
</dbReference>
<dbReference type="NCBIfam" id="TIGR03993">
    <property type="entry name" value="hydrog_HybE"/>
    <property type="match status" value="1"/>
</dbReference>
<dbReference type="GO" id="GO:0003677">
    <property type="term" value="F:DNA binding"/>
    <property type="evidence" value="ECO:0007669"/>
    <property type="project" value="UniProtKB-KW"/>
</dbReference>
<evidence type="ECO:0000256" key="1">
    <source>
        <dbReference type="ARBA" id="ARBA00006532"/>
    </source>
</evidence>
<comment type="caution">
    <text evidence="2">The sequence shown here is derived from an EMBL/GenBank/DDBJ whole genome shotgun (WGS) entry which is preliminary data.</text>
</comment>
<dbReference type="InterPro" id="IPR023994">
    <property type="entry name" value="NiFe-hyd_HybE"/>
</dbReference>
<accession>A0A081G4G8</accession>
<evidence type="ECO:0000313" key="2">
    <source>
        <dbReference type="EMBL" id="KEA65673.1"/>
    </source>
</evidence>
<dbReference type="PATRIC" id="fig|1232683.4.peg.191"/>
<dbReference type="EMBL" id="JMQN01000007">
    <property type="protein sequence ID" value="KEA65673.1"/>
    <property type="molecule type" value="Genomic_DNA"/>
</dbReference>
<organism evidence="2 3">
    <name type="scientific">Marinobacterium lacunae</name>
    <dbReference type="NCBI Taxonomy" id="1232683"/>
    <lineage>
        <taxon>Bacteria</taxon>
        <taxon>Pseudomonadati</taxon>
        <taxon>Pseudomonadota</taxon>
        <taxon>Gammaproteobacteria</taxon>
        <taxon>Oceanospirillales</taxon>
        <taxon>Oceanospirillaceae</taxon>
        <taxon>Marinobacterium</taxon>
    </lineage>
</organism>
<keyword evidence="2" id="KW-0371">Homeobox</keyword>
<proteinExistence type="inferred from homology"/>
<name>A0A081G4G8_9GAMM</name>
<dbReference type="RefSeq" id="WP_036182528.1">
    <property type="nucleotide sequence ID" value="NZ_JMQN01000007.1"/>
</dbReference>
<dbReference type="OrthoDB" id="7060130at2"/>
<comment type="similarity">
    <text evidence="1">Belongs to the HupJ family.</text>
</comment>
<dbReference type="STRING" id="1232683.ADIMK_0195"/>
<dbReference type="InterPro" id="IPR038530">
    <property type="entry name" value="NiFe-hyd_HybE_sf"/>
</dbReference>